<dbReference type="GO" id="GO:0046872">
    <property type="term" value="F:metal ion binding"/>
    <property type="evidence" value="ECO:0007669"/>
    <property type="project" value="UniProtKB-KW"/>
</dbReference>
<evidence type="ECO:0000256" key="5">
    <source>
        <dbReference type="ARBA" id="ARBA00022801"/>
    </source>
</evidence>
<dbReference type="GO" id="GO:0004386">
    <property type="term" value="F:helicase activity"/>
    <property type="evidence" value="ECO:0007669"/>
    <property type="project" value="UniProtKB-KW"/>
</dbReference>
<dbReference type="STRING" id="1064535.MELS_1770"/>
<dbReference type="Gene3D" id="1.10.3210.30">
    <property type="match status" value="1"/>
</dbReference>
<dbReference type="KEGG" id="med:MELS_1770"/>
<reference evidence="10 11" key="1">
    <citation type="journal article" date="2011" name="J. Bacteriol.">
        <title>Genome Sequence of the Ruminal Bacterium Megasphaera elsdenii.</title>
        <authorList>
            <person name="Marx H."/>
            <person name="Graf A.B."/>
            <person name="Tatto N."/>
            <person name="Thallinger G.G."/>
            <person name="Mattanovich D."/>
            <person name="Sauer M."/>
        </authorList>
    </citation>
    <scope>NUCLEOTIDE SEQUENCE [LARGE SCALE GENOMIC DNA]</scope>
    <source>
        <strain evidence="10 11">DSM 20460</strain>
    </source>
</reference>
<dbReference type="RefSeq" id="WP_014016716.1">
    <property type="nucleotide sequence ID" value="NC_015873.1"/>
</dbReference>
<organism evidence="10 11">
    <name type="scientific">Megasphaera elsdenii DSM 20460</name>
    <dbReference type="NCBI Taxonomy" id="1064535"/>
    <lineage>
        <taxon>Bacteria</taxon>
        <taxon>Bacillati</taxon>
        <taxon>Bacillota</taxon>
        <taxon>Negativicutes</taxon>
        <taxon>Veillonellales</taxon>
        <taxon>Veillonellaceae</taxon>
        <taxon>Megasphaera</taxon>
    </lineage>
</organism>
<comment type="similarity">
    <text evidence="2">In the central section; belongs to the CRISPR-associated helicase Cas3 family.</text>
</comment>
<dbReference type="NCBIfam" id="TIGR01596">
    <property type="entry name" value="cas3_HD"/>
    <property type="match status" value="1"/>
</dbReference>
<dbReference type="SUPFAM" id="SSF52540">
    <property type="entry name" value="P-loop containing nucleoside triphosphate hydrolases"/>
    <property type="match status" value="1"/>
</dbReference>
<dbReference type="Proteomes" id="UP000010111">
    <property type="component" value="Chromosome"/>
</dbReference>
<keyword evidence="11" id="KW-1185">Reference proteome</keyword>
<gene>
    <name evidence="10" type="ORF">MELS_1770</name>
</gene>
<protein>
    <submittedName>
        <fullName evidence="10">CRISPR-associated helicase Cas3</fullName>
    </submittedName>
</protein>
<comment type="similarity">
    <text evidence="1">In the N-terminal section; belongs to the CRISPR-associated nuclease Cas3-HD family.</text>
</comment>
<dbReference type="AlphaFoldDB" id="G0VRU9"/>
<name>G0VRU9_MEGEL</name>
<evidence type="ECO:0000256" key="8">
    <source>
        <dbReference type="ARBA" id="ARBA00023118"/>
    </source>
</evidence>
<evidence type="ECO:0000313" key="11">
    <source>
        <dbReference type="Proteomes" id="UP000010111"/>
    </source>
</evidence>
<dbReference type="GO" id="GO:0051607">
    <property type="term" value="P:defense response to virus"/>
    <property type="evidence" value="ECO:0007669"/>
    <property type="project" value="UniProtKB-KW"/>
</dbReference>
<evidence type="ECO:0000256" key="3">
    <source>
        <dbReference type="ARBA" id="ARBA00022723"/>
    </source>
</evidence>
<feature type="domain" description="HD Cas3-type" evidence="9">
    <location>
        <begin position="102"/>
        <end position="316"/>
    </location>
</feature>
<dbReference type="Pfam" id="PF18019">
    <property type="entry name" value="Cas3_HD"/>
    <property type="match status" value="1"/>
</dbReference>
<keyword evidence="3" id="KW-0479">Metal-binding</keyword>
<dbReference type="Pfam" id="PF22590">
    <property type="entry name" value="Cas3-like_C_2"/>
    <property type="match status" value="1"/>
</dbReference>
<evidence type="ECO:0000256" key="2">
    <source>
        <dbReference type="ARBA" id="ARBA00009046"/>
    </source>
</evidence>
<sequence>MMVLFTSRSEKKAIPIVRRILDCFADRIGNDTWQTVITHEGLQAVNRLLRRTATKSTAVSCRWIRSRSRSQLLWIVGNRQRFDSEGRVPVNWTAKNILHNERENEWSRMPELKALTALASLLHDWGKCSDYFQAKLREHRLSADPFRHEWISCKLLEAVVHLSQAENDDAKWLTNLASGNIRDTDLQQTMMETEQRRLEPLPPVAEYLAWIILSHHRLPLLDKETRNEYREEAALSFEEMFRRLQAHWGYETETGKAEREACFTFSHGLLCDDGKRWQKEVKKWAGRLAGMKLDVPDKIRPLLLYSRLCLMLADHYISSQAAEDAKNWDVPALWANTDGTKKRKQYLEEHLVRVMKQALTIAHSLPQLQQKMERVCENAFLKKQSKERRFQWQDKAVAAIHHFRSQQEGDTAYFVVNIASTGCGKTMANAKIMQALSKDEKSLRYILALGLRTLTLQTGDEYRERIGLDNNELAVLIGSVAVKKLHDIEKYRDAGCDNLMQDEAESAVTGDVETLLDGTIVYEDTFSDAQKQFLELFFNPARSEEGDKNRAFLNKPVLVATIDYLMRATETIRGGKYMLPLLRLLSSDLVIDEIDDFGEKDLIAVSRLVHLAGMLGRNVVLSSATIPLDLAIGMHRAYMQGLKCYNQFFAEHKYGAAVLCDEFKTSVAAMPFSEADEGYIRFHREFIKRRAAKLMKQQVRRKGYITPVATSAEDLHEKQQAYFEQIRIQAEKLHDTHHCLDKRTGKEVSFGLIRMANIDPCVALSLYLLKHAAPEGYAFRVMVYHSRQLLLLRHEQEAYLDSVLKRKGEDGDIIDVQNPVLRQHIDKAAENKILFVLVATPVEEVGRDHDFDWAVIEPSSYRSIIQLSGRILRHRSLKKDISSPNVAVMQYNLRAFLRDKQIAFCRPGYESSKHSLVSHDMMKIIDVTALRQRIDAVPRIEKRNPLHPEMSLVDLEQRVMEDFNSDTAQGPECCNGWLKEYWWLTALPQVFNPFRENTLQEITAYRVYQDGKMSFRWYDGHEFILKENCWDISMYPDMTLAMEANLWLRRDYMAALKRYTSLQEDESEEKGIERTSKQFGEIVFPASENISWYYSDQLGLFKTKAVQ</sequence>
<dbReference type="InterPro" id="IPR027417">
    <property type="entry name" value="P-loop_NTPase"/>
</dbReference>
<dbReference type="InterPro" id="IPR054712">
    <property type="entry name" value="Cas3-like_dom"/>
</dbReference>
<evidence type="ECO:0000256" key="4">
    <source>
        <dbReference type="ARBA" id="ARBA00022741"/>
    </source>
</evidence>
<evidence type="ECO:0000256" key="7">
    <source>
        <dbReference type="ARBA" id="ARBA00022840"/>
    </source>
</evidence>
<dbReference type="PROSITE" id="PS51643">
    <property type="entry name" value="HD_CAS3"/>
    <property type="match status" value="1"/>
</dbReference>
<proteinExistence type="inferred from homology"/>
<evidence type="ECO:0000256" key="6">
    <source>
        <dbReference type="ARBA" id="ARBA00022806"/>
    </source>
</evidence>
<evidence type="ECO:0000313" key="10">
    <source>
        <dbReference type="EMBL" id="CCC73989.1"/>
    </source>
</evidence>
<dbReference type="EMBL" id="HE576794">
    <property type="protein sequence ID" value="CCC73989.1"/>
    <property type="molecule type" value="Genomic_DNA"/>
</dbReference>
<dbReference type="HOGENOM" id="CLU_009385_0_0_9"/>
<accession>G0VRU9</accession>
<keyword evidence="7" id="KW-0067">ATP-binding</keyword>
<keyword evidence="6" id="KW-0347">Helicase</keyword>
<dbReference type="GO" id="GO:0005524">
    <property type="term" value="F:ATP binding"/>
    <property type="evidence" value="ECO:0007669"/>
    <property type="project" value="UniProtKB-KW"/>
</dbReference>
<dbReference type="NCBIfam" id="TIGR02562">
    <property type="entry name" value="cas3_yersinia"/>
    <property type="match status" value="1"/>
</dbReference>
<dbReference type="eggNOG" id="COG1203">
    <property type="taxonomic scope" value="Bacteria"/>
</dbReference>
<dbReference type="Pfam" id="PF21384">
    <property type="entry name" value="Cas3_I-F_Cas2"/>
    <property type="match status" value="1"/>
</dbReference>
<dbReference type="InterPro" id="IPR048823">
    <property type="entry name" value="Cas3_I-F_Cas2"/>
</dbReference>
<dbReference type="Gene3D" id="3.40.50.300">
    <property type="entry name" value="P-loop containing nucleotide triphosphate hydrolases"/>
    <property type="match status" value="1"/>
</dbReference>
<dbReference type="InterPro" id="IPR013395">
    <property type="entry name" value="CRISPR-assoc_Cas3_yers"/>
</dbReference>
<keyword evidence="4" id="KW-0547">Nucleotide-binding</keyword>
<dbReference type="InterPro" id="IPR006483">
    <property type="entry name" value="CRISPR-assoc_Cas3_HD"/>
</dbReference>
<keyword evidence="8" id="KW-0051">Antiviral defense</keyword>
<dbReference type="InterPro" id="IPR038257">
    <property type="entry name" value="CRISPR-assoc_Cas3_HD_sf"/>
</dbReference>
<keyword evidence="5" id="KW-0378">Hydrolase</keyword>
<dbReference type="GeneID" id="97492675"/>
<evidence type="ECO:0000256" key="1">
    <source>
        <dbReference type="ARBA" id="ARBA00006847"/>
    </source>
</evidence>
<dbReference type="GO" id="GO:0016787">
    <property type="term" value="F:hydrolase activity"/>
    <property type="evidence" value="ECO:0007669"/>
    <property type="project" value="UniProtKB-KW"/>
</dbReference>
<evidence type="ECO:0000259" key="9">
    <source>
        <dbReference type="PROSITE" id="PS51643"/>
    </source>
</evidence>